<sequence>MATKVSGTTYPIMKIKDNHGKEIVILTGLCCTLERDIQTTSGFDIQQMRNYVTGLPIRRFTAEQQEVLDATLTKKDIEEPSTPAKTEASGRAAYSSSYTKLMWAY</sequence>
<protein>
    <submittedName>
        <fullName evidence="1">Uncharacterized protein</fullName>
    </submittedName>
</protein>
<name>A0AAV7M915_PLEWA</name>
<keyword evidence="2" id="KW-1185">Reference proteome</keyword>
<dbReference type="AlphaFoldDB" id="A0AAV7M915"/>
<organism evidence="1 2">
    <name type="scientific">Pleurodeles waltl</name>
    <name type="common">Iberian ribbed newt</name>
    <dbReference type="NCBI Taxonomy" id="8319"/>
    <lineage>
        <taxon>Eukaryota</taxon>
        <taxon>Metazoa</taxon>
        <taxon>Chordata</taxon>
        <taxon>Craniata</taxon>
        <taxon>Vertebrata</taxon>
        <taxon>Euteleostomi</taxon>
        <taxon>Amphibia</taxon>
        <taxon>Batrachia</taxon>
        <taxon>Caudata</taxon>
        <taxon>Salamandroidea</taxon>
        <taxon>Salamandridae</taxon>
        <taxon>Pleurodelinae</taxon>
        <taxon>Pleurodeles</taxon>
    </lineage>
</organism>
<reference evidence="1" key="1">
    <citation type="journal article" date="2022" name="bioRxiv">
        <title>Sequencing and chromosome-scale assembly of the giantPleurodeles waltlgenome.</title>
        <authorList>
            <person name="Brown T."/>
            <person name="Elewa A."/>
            <person name="Iarovenko S."/>
            <person name="Subramanian E."/>
            <person name="Araus A.J."/>
            <person name="Petzold A."/>
            <person name="Susuki M."/>
            <person name="Suzuki K.-i.T."/>
            <person name="Hayashi T."/>
            <person name="Toyoda A."/>
            <person name="Oliveira C."/>
            <person name="Osipova E."/>
            <person name="Leigh N.D."/>
            <person name="Simon A."/>
            <person name="Yun M.H."/>
        </authorList>
    </citation>
    <scope>NUCLEOTIDE SEQUENCE</scope>
    <source>
        <strain evidence="1">20211129_DDA</strain>
        <tissue evidence="1">Liver</tissue>
    </source>
</reference>
<dbReference type="EMBL" id="JANPWB010000014">
    <property type="protein sequence ID" value="KAJ1099818.1"/>
    <property type="molecule type" value="Genomic_DNA"/>
</dbReference>
<gene>
    <name evidence="1" type="ORF">NDU88_004913</name>
</gene>
<evidence type="ECO:0000313" key="1">
    <source>
        <dbReference type="EMBL" id="KAJ1099818.1"/>
    </source>
</evidence>
<proteinExistence type="predicted"/>
<evidence type="ECO:0000313" key="2">
    <source>
        <dbReference type="Proteomes" id="UP001066276"/>
    </source>
</evidence>
<dbReference type="Proteomes" id="UP001066276">
    <property type="component" value="Chromosome 10"/>
</dbReference>
<comment type="caution">
    <text evidence="1">The sequence shown here is derived from an EMBL/GenBank/DDBJ whole genome shotgun (WGS) entry which is preliminary data.</text>
</comment>
<accession>A0AAV7M915</accession>